<accession>A0ABW4WG18</accession>
<keyword evidence="4" id="KW-0862">Zinc</keyword>
<keyword evidence="2" id="KW-0808">Transferase</keyword>
<evidence type="ECO:0000313" key="6">
    <source>
        <dbReference type="Proteomes" id="UP001597349"/>
    </source>
</evidence>
<dbReference type="RefSeq" id="WP_379019837.1">
    <property type="nucleotide sequence ID" value="NZ_JBHUGY010000022.1"/>
</dbReference>
<proteinExistence type="predicted"/>
<reference evidence="6" key="1">
    <citation type="journal article" date="2019" name="Int. J. Syst. Evol. Microbiol.">
        <title>The Global Catalogue of Microorganisms (GCM) 10K type strain sequencing project: providing services to taxonomists for standard genome sequencing and annotation.</title>
        <authorList>
            <consortium name="The Broad Institute Genomics Platform"/>
            <consortium name="The Broad Institute Genome Sequencing Center for Infectious Disease"/>
            <person name="Wu L."/>
            <person name="Ma J."/>
        </authorList>
    </citation>
    <scope>NUCLEOTIDE SEQUENCE [LARGE SCALE GENOMIC DNA]</scope>
    <source>
        <strain evidence="6">CGMCC 1.16226</strain>
    </source>
</reference>
<dbReference type="PANTHER" id="PTHR37418">
    <property type="entry name" value="3-KETO-5-AMINOHEXANOATE CLEAVAGE ENZYME-RELATED"/>
    <property type="match status" value="1"/>
</dbReference>
<sequence length="286" mass="30734">MNVTTDQPEHRLESTGPVAIAVAPNGGRRGKADHPALPITPDELADVAAASLDAGAAMIHAHVRDRDGRHLLNAEAYRAAIAAIKARVGERLVIQITTEALGLYAPEQQMQVVRDVRPEAVSLALREFVPDETHEATFASFLKWLRAERVTPQIILYSAGEASYLSALAQRGMIPFENPPVLYVLGRYTVGQTSRPADLLPFLATEDAAFRHWMVCAFGRHETACVTSAALLGGHARVGFENNLFLPDGTLASGNQDLIAATKRAVEACGLAIADADALRGDWADI</sequence>
<name>A0ABW4WG18_9HYPH</name>
<evidence type="ECO:0000313" key="5">
    <source>
        <dbReference type="EMBL" id="MFD2054357.1"/>
    </source>
</evidence>
<evidence type="ECO:0000256" key="4">
    <source>
        <dbReference type="ARBA" id="ARBA00022833"/>
    </source>
</evidence>
<dbReference type="Pfam" id="PF05853">
    <property type="entry name" value="BKACE"/>
    <property type="match status" value="1"/>
</dbReference>
<keyword evidence="6" id="KW-1185">Reference proteome</keyword>
<evidence type="ECO:0000256" key="2">
    <source>
        <dbReference type="ARBA" id="ARBA00022679"/>
    </source>
</evidence>
<dbReference type="InterPro" id="IPR008567">
    <property type="entry name" value="BKACE"/>
</dbReference>
<gene>
    <name evidence="5" type="ORF">ACFSQT_15040</name>
</gene>
<dbReference type="EMBL" id="JBHUGY010000022">
    <property type="protein sequence ID" value="MFD2054357.1"/>
    <property type="molecule type" value="Genomic_DNA"/>
</dbReference>
<dbReference type="Proteomes" id="UP001597349">
    <property type="component" value="Unassembled WGS sequence"/>
</dbReference>
<protein>
    <submittedName>
        <fullName evidence="5">3-keto-5-aminohexanoate cleavage protein</fullName>
    </submittedName>
</protein>
<dbReference type="Gene3D" id="3.20.20.70">
    <property type="entry name" value="Aldolase class I"/>
    <property type="match status" value="1"/>
</dbReference>
<organism evidence="5 6">
    <name type="scientific">Mesorhizobium calcicola</name>
    <dbReference type="NCBI Taxonomy" id="1300310"/>
    <lineage>
        <taxon>Bacteria</taxon>
        <taxon>Pseudomonadati</taxon>
        <taxon>Pseudomonadota</taxon>
        <taxon>Alphaproteobacteria</taxon>
        <taxon>Hyphomicrobiales</taxon>
        <taxon>Phyllobacteriaceae</taxon>
        <taxon>Mesorhizobium</taxon>
    </lineage>
</organism>
<keyword evidence="3" id="KW-0479">Metal-binding</keyword>
<comment type="caution">
    <text evidence="5">The sequence shown here is derived from an EMBL/GenBank/DDBJ whole genome shotgun (WGS) entry which is preliminary data.</text>
</comment>
<dbReference type="InterPro" id="IPR013785">
    <property type="entry name" value="Aldolase_TIM"/>
</dbReference>
<comment type="cofactor">
    <cofactor evidence="1">
        <name>Zn(2+)</name>
        <dbReference type="ChEBI" id="CHEBI:29105"/>
    </cofactor>
</comment>
<dbReference type="PANTHER" id="PTHR37418:SF2">
    <property type="entry name" value="3-KETO-5-AMINOHEXANOATE CLEAVAGE ENZYME"/>
    <property type="match status" value="1"/>
</dbReference>
<evidence type="ECO:0000256" key="3">
    <source>
        <dbReference type="ARBA" id="ARBA00022723"/>
    </source>
</evidence>
<evidence type="ECO:0000256" key="1">
    <source>
        <dbReference type="ARBA" id="ARBA00001947"/>
    </source>
</evidence>